<dbReference type="Proteomes" id="UP000283680">
    <property type="component" value="Unassembled WGS sequence"/>
</dbReference>
<accession>A0A412BJH8</accession>
<proteinExistence type="predicted"/>
<organism evidence="1 2">
    <name type="scientific">Bacteroides uniformis</name>
    <dbReference type="NCBI Taxonomy" id="820"/>
    <lineage>
        <taxon>Bacteria</taxon>
        <taxon>Pseudomonadati</taxon>
        <taxon>Bacteroidota</taxon>
        <taxon>Bacteroidia</taxon>
        <taxon>Bacteroidales</taxon>
        <taxon>Bacteroidaceae</taxon>
        <taxon>Bacteroides</taxon>
    </lineage>
</organism>
<evidence type="ECO:0000313" key="2">
    <source>
        <dbReference type="Proteomes" id="UP000283680"/>
    </source>
</evidence>
<sequence length="166" mass="19342">MINFFLKEHITSSSKRRFGVCDPPASEQKAYIAEGEGENWIAVVDNYYEIEVKFVPVDHCIELLKPDGTMDNRCDGCLFYEKTIIFVELKDRNIKGANWIKDAEKQLRHTIKRFEDEGESNVFTVKKAYIANSAKPRFRSGQTVRMENFFAETNYILRIENTIEID</sequence>
<dbReference type="AlphaFoldDB" id="A0A412BJH8"/>
<name>A0A412BJH8_BACUN</name>
<dbReference type="RefSeq" id="WP_117967067.1">
    <property type="nucleotide sequence ID" value="NZ_JAHOJB010000009.1"/>
</dbReference>
<gene>
    <name evidence="1" type="ORF">DWY92_03090</name>
</gene>
<dbReference type="EMBL" id="QRTH01000001">
    <property type="protein sequence ID" value="RGQ54951.1"/>
    <property type="molecule type" value="Genomic_DNA"/>
</dbReference>
<comment type="caution">
    <text evidence="1">The sequence shown here is derived from an EMBL/GenBank/DDBJ whole genome shotgun (WGS) entry which is preliminary data.</text>
</comment>
<reference evidence="1 2" key="1">
    <citation type="submission" date="2018-08" db="EMBL/GenBank/DDBJ databases">
        <title>A genome reference for cultivated species of the human gut microbiota.</title>
        <authorList>
            <person name="Zou Y."/>
            <person name="Xue W."/>
            <person name="Luo G."/>
        </authorList>
    </citation>
    <scope>NUCLEOTIDE SEQUENCE [LARGE SCALE GENOMIC DNA]</scope>
    <source>
        <strain evidence="1 2">AF28-11</strain>
    </source>
</reference>
<evidence type="ECO:0000313" key="1">
    <source>
        <dbReference type="EMBL" id="RGQ54951.1"/>
    </source>
</evidence>
<protein>
    <submittedName>
        <fullName evidence="1">Uncharacterized protein</fullName>
    </submittedName>
</protein>